<dbReference type="PANTHER" id="PTHR22640">
    <property type="entry name" value="STRUCTURAL MAINTENANCE OF CHROMOSOMES FLEXIBLE HINGE DOMAIN-CONTAINING PROTEIN 1"/>
    <property type="match status" value="1"/>
</dbReference>
<dbReference type="RefSeq" id="XP_004353490.1">
    <property type="nucleotide sequence ID" value="XM_004353438.1"/>
</dbReference>
<dbReference type="PANTHER" id="PTHR22640:SF2">
    <property type="entry name" value="STRUCTURAL MAINTENANCE OF CHROMOSOMES FLEXIBLE HINGE DOMAIN-CONTAINING PROTEIN 1"/>
    <property type="match status" value="1"/>
</dbReference>
<gene>
    <name evidence="2" type="ORF">ACA1_025200</name>
</gene>
<dbReference type="KEGG" id="acan:ACA1_025200"/>
<accession>L8HFD4</accession>
<reference evidence="2 3" key="1">
    <citation type="journal article" date="2013" name="Genome Biol.">
        <title>Genome of Acanthamoeba castellanii highlights extensive lateral gene transfer and early evolution of tyrosine kinase signaling.</title>
        <authorList>
            <person name="Clarke M."/>
            <person name="Lohan A.J."/>
            <person name="Liu B."/>
            <person name="Lagkouvardos I."/>
            <person name="Roy S."/>
            <person name="Zafar N."/>
            <person name="Bertelli C."/>
            <person name="Schilde C."/>
            <person name="Kianianmomeni A."/>
            <person name="Burglin T.R."/>
            <person name="Frech C."/>
            <person name="Turcotte B."/>
            <person name="Kopec K.O."/>
            <person name="Synnott J.M."/>
            <person name="Choo C."/>
            <person name="Paponov I."/>
            <person name="Finkler A."/>
            <person name="Soon Heng Tan C."/>
            <person name="Hutchins A.P."/>
            <person name="Weinmeier T."/>
            <person name="Rattei T."/>
            <person name="Chu J.S."/>
            <person name="Gimenez G."/>
            <person name="Irimia M."/>
            <person name="Rigden D.J."/>
            <person name="Fitzpatrick D.A."/>
            <person name="Lorenzo-Morales J."/>
            <person name="Bateman A."/>
            <person name="Chiu C.H."/>
            <person name="Tang P."/>
            <person name="Hegemann P."/>
            <person name="Fromm H."/>
            <person name="Raoult D."/>
            <person name="Greub G."/>
            <person name="Miranda-Saavedra D."/>
            <person name="Chen N."/>
            <person name="Nash P."/>
            <person name="Ginger M.L."/>
            <person name="Horn M."/>
            <person name="Schaap P."/>
            <person name="Caler L."/>
            <person name="Loftus B."/>
        </authorList>
    </citation>
    <scope>NUCLEOTIDE SEQUENCE [LARGE SCALE GENOMIC DNA]</scope>
    <source>
        <strain evidence="2 3">Neff</strain>
    </source>
</reference>
<dbReference type="STRING" id="1257118.L8HFD4"/>
<dbReference type="OrthoDB" id="10036779at2759"/>
<feature type="domain" description="SMCHD1 ribosomal S5" evidence="1">
    <location>
        <begin position="27"/>
        <end position="210"/>
    </location>
</feature>
<dbReference type="VEuPathDB" id="AmoebaDB:ACA1_025200"/>
<dbReference type="EMBL" id="KB007841">
    <property type="protein sequence ID" value="ELR23962.1"/>
    <property type="molecule type" value="Genomic_DNA"/>
</dbReference>
<dbReference type="Pfam" id="PF22899">
    <property type="entry name" value="SMCHD1_S5"/>
    <property type="match status" value="1"/>
</dbReference>
<protein>
    <recommendedName>
        <fullName evidence="1">SMCHD1 ribosomal S5 domain-containing protein</fullName>
    </recommendedName>
</protein>
<name>L8HFD4_ACACF</name>
<keyword evidence="3" id="KW-1185">Reference proteome</keyword>
<sequence>EPDLSGFAPVNILVNGRSLRETTGNIKDFIDKAAPERIWQFSIDVPDNLLEGVDQIWGFVCYFPTIDGQETLPVPYQALANKDEEAAYEELSLRMRDPGLNYFWVGRLFPKIERKRFPWMEPTHTARRVPTVQQLKLPNQCFDRIKGAIFFPRSMVATSHKQQFGLNEKLLEYLYREPKEQDQSTAGGKKMADQYKKLRTNFRKVLQNWHNFDAEVIPLGPKVAMEGPKQAGVSYYVHVQFRGVELKKGDKVRIVENKKKNIVEYGEIAFFELDRKRQRHRCPVDA</sequence>
<dbReference type="InterPro" id="IPR038892">
    <property type="entry name" value="SMCHD1"/>
</dbReference>
<dbReference type="GO" id="GO:0006302">
    <property type="term" value="P:double-strand break repair"/>
    <property type="evidence" value="ECO:0007669"/>
    <property type="project" value="InterPro"/>
</dbReference>
<evidence type="ECO:0000313" key="3">
    <source>
        <dbReference type="Proteomes" id="UP000011083"/>
    </source>
</evidence>
<dbReference type="AlphaFoldDB" id="L8HFD4"/>
<proteinExistence type="predicted"/>
<evidence type="ECO:0000259" key="1">
    <source>
        <dbReference type="Pfam" id="PF22899"/>
    </source>
</evidence>
<dbReference type="GeneID" id="14924964"/>
<feature type="non-terminal residue" evidence="2">
    <location>
        <position position="1"/>
    </location>
</feature>
<dbReference type="InterPro" id="IPR055109">
    <property type="entry name" value="SMCHD1_S5"/>
</dbReference>
<evidence type="ECO:0000313" key="2">
    <source>
        <dbReference type="EMBL" id="ELR23962.1"/>
    </source>
</evidence>
<organism evidence="2 3">
    <name type="scientific">Acanthamoeba castellanii (strain ATCC 30010 / Neff)</name>
    <dbReference type="NCBI Taxonomy" id="1257118"/>
    <lineage>
        <taxon>Eukaryota</taxon>
        <taxon>Amoebozoa</taxon>
        <taxon>Discosea</taxon>
        <taxon>Longamoebia</taxon>
        <taxon>Centramoebida</taxon>
        <taxon>Acanthamoebidae</taxon>
        <taxon>Acanthamoeba</taxon>
    </lineage>
</organism>
<dbReference type="Proteomes" id="UP000011083">
    <property type="component" value="Unassembled WGS sequence"/>
</dbReference>